<feature type="compositionally biased region" description="Low complexity" evidence="1">
    <location>
        <begin position="1114"/>
        <end position="1124"/>
    </location>
</feature>
<gene>
    <name evidence="3" type="primary">LOC103585433</name>
</gene>
<keyword evidence="2" id="KW-1185">Reference proteome</keyword>
<evidence type="ECO:0000313" key="3">
    <source>
        <dbReference type="RefSeq" id="XP_008564620.1"/>
    </source>
</evidence>
<feature type="region of interest" description="Disordered" evidence="1">
    <location>
        <begin position="746"/>
        <end position="769"/>
    </location>
</feature>
<reference evidence="3" key="1">
    <citation type="submission" date="2025-08" db="UniProtKB">
        <authorList>
            <consortium name="RefSeq"/>
        </authorList>
    </citation>
    <scope>IDENTIFICATION</scope>
</reference>
<feature type="region of interest" description="Disordered" evidence="1">
    <location>
        <begin position="337"/>
        <end position="365"/>
    </location>
</feature>
<feature type="compositionally biased region" description="Pro residues" evidence="1">
    <location>
        <begin position="1082"/>
        <end position="1097"/>
    </location>
</feature>
<feature type="compositionally biased region" description="Polar residues" evidence="1">
    <location>
        <begin position="1311"/>
        <end position="1321"/>
    </location>
</feature>
<proteinExistence type="predicted"/>
<feature type="compositionally biased region" description="Basic and acidic residues" evidence="1">
    <location>
        <begin position="826"/>
        <end position="839"/>
    </location>
</feature>
<feature type="region of interest" description="Disordered" evidence="1">
    <location>
        <begin position="1301"/>
        <end position="1321"/>
    </location>
</feature>
<feature type="region of interest" description="Disordered" evidence="1">
    <location>
        <begin position="692"/>
        <end position="734"/>
    </location>
</feature>
<feature type="compositionally biased region" description="Basic and acidic residues" evidence="1">
    <location>
        <begin position="591"/>
        <end position="610"/>
    </location>
</feature>
<dbReference type="Proteomes" id="UP000694923">
    <property type="component" value="Unplaced"/>
</dbReference>
<protein>
    <submittedName>
        <fullName evidence="3">Uncharacterized protein C2orf71 homolog</fullName>
    </submittedName>
</protein>
<feature type="region of interest" description="Disordered" evidence="1">
    <location>
        <begin position="563"/>
        <end position="610"/>
    </location>
</feature>
<feature type="region of interest" description="Disordered" evidence="1">
    <location>
        <begin position="1169"/>
        <end position="1281"/>
    </location>
</feature>
<feature type="region of interest" description="Disordered" evidence="1">
    <location>
        <begin position="47"/>
        <end position="149"/>
    </location>
</feature>
<dbReference type="RefSeq" id="XP_008564620.1">
    <property type="nucleotide sequence ID" value="XM_008566398.1"/>
</dbReference>
<evidence type="ECO:0000313" key="2">
    <source>
        <dbReference type="Proteomes" id="UP000694923"/>
    </source>
</evidence>
<feature type="compositionally biased region" description="Polar residues" evidence="1">
    <location>
        <begin position="853"/>
        <end position="873"/>
    </location>
</feature>
<feature type="compositionally biased region" description="Basic and acidic residues" evidence="1">
    <location>
        <begin position="695"/>
        <end position="709"/>
    </location>
</feature>
<dbReference type="PANTHER" id="PTHR22017">
    <property type="entry name" value="PHOTORECEPTOR CILIUM ACTIN REGULATOR"/>
    <property type="match status" value="1"/>
</dbReference>
<feature type="compositionally biased region" description="Basic residues" evidence="1">
    <location>
        <begin position="966"/>
        <end position="978"/>
    </location>
</feature>
<evidence type="ECO:0000256" key="1">
    <source>
        <dbReference type="SAM" id="MobiDB-lite"/>
    </source>
</evidence>
<feature type="compositionally biased region" description="Low complexity" evidence="1">
    <location>
        <begin position="1053"/>
        <end position="1062"/>
    </location>
</feature>
<name>A0ABM0Q8C9_GALVR</name>
<feature type="compositionally biased region" description="Polar residues" evidence="1">
    <location>
        <begin position="102"/>
        <end position="115"/>
    </location>
</feature>
<dbReference type="Pfam" id="PF15449">
    <property type="entry name" value="Retinal"/>
    <property type="match status" value="1"/>
</dbReference>
<feature type="compositionally biased region" description="Low complexity" evidence="1">
    <location>
        <begin position="1241"/>
        <end position="1259"/>
    </location>
</feature>
<feature type="compositionally biased region" description="Polar residues" evidence="1">
    <location>
        <begin position="1102"/>
        <end position="1113"/>
    </location>
</feature>
<sequence>MGCTPSHSDIVNSVAKSGIQFLKKPKAILPGRQGGSERDSIPLLVKSSTCYDSGGGLPQGQRLAEEHPSSRKTQTTAEGPGQLMGDPASGKRKGTKGLIPETKTSPSKLNKSQSLMAKDITSKTQDSHRSPGAAFSGEENEESITQETSKWDRKPKCHRVCKQGHCCQAGLSAHGSEGKVDFPEPLVKAHQHAYAYLHSSLSKYEAILCIIHRATQTRELLQPMVSFLLLCFEEISQLLGEISKDGEVLLQEVREDLAWPLKKGEPEEQPDLLQQLLQYTVSKLQVLNGTVASLTGSFLEGSSSYLHSTASHLENKMSTKRAVDERLLRALGQLGSLASGHGDPGARDLPLCSEDSGIGADNDSVQSMDKLGKQASWDSAPEPVEWKPVILPQAEAKLSGHAWQQSPSWMSSDRPQDCPLSRPPMAKIQPAAQGEARSPCPSGTGPENITSEPLALGKSTPCDSLGTGDPMEAHLSKSSRLMDASSVSEGENSSPEEEEDEGSSVSLCAWQEKPPYSRPRTSPANRESPFKPHPRRLKSPQLQEMILKMKESISERIKFVPVPSGHQDWAEEEDERTVVPPRPSTVSGSRRAPERQRRSHSEGCLKSHVEDPTLQELRRVQRDLSQKLEVFYTLGAKQQRCSKEQILQPRTVALWPSNNCRVSPSNTVSKLKASLSKNFSILPSQDKSILQKCGPHPEDEQPWQEKAEKLPNAIPPDEKDSEAPGTKDWNVRGCPTRTSVKKLIETFSPTENLRTPGDPKNSGSNPYLRKWGVPIMPPRFPIYRGLSPLYPKPQISPAAGRESLKVGIGWRPSAPVFPPLLTAEVSKTEDITSETKGDPELLPPPPLEVLMDNSFTSLEPSESSKPAGSSPEGSQVPGLEEANPARRTWASPKLRACMSPMDLLPSKSTASPLKPHSTWPGSNRSSCNSGKLALDLSHPPATSQTPEAEHRAQSQAQPEKATSLHKPPRKAVTWHRSSHTSGQNRTLEPSLARPSRGPHSPEALKQSQERSPSVVRKASPVRAQWTPQADKRHPSLPSSHRPAQPSLSTVHKSSSPPLSSGAPSPPVSPRVLSPPTTRKQTSPPPQHKLPSPPPMSPPAQHKVSSPPTQGTEASSPSSVSSLSPPVSPSQGHKGTRDSEDSQAATAKVSENTCSIFCPATSSLFEAKSPFSTAHPSAPPSLPSEAGGPLGSPAGCWRSSSGPRLRADSQRRKALCTLNPLPFVRRTASDRQPGVRLQLPVSGSTSTSCESQLSRSSSNEESPKKDTEPWSSPCAPELQGSGWRAPAPELCVLGHGLQREARTGCIQDKPQPETQPLQKEVA</sequence>
<dbReference type="PANTHER" id="PTHR22017:SF0">
    <property type="entry name" value="PHOTORECEPTOR CILIUM ACTIN REGULATOR"/>
    <property type="match status" value="1"/>
</dbReference>
<dbReference type="GeneID" id="103585433"/>
<organism evidence="2 3">
    <name type="scientific">Galeopterus variegatus</name>
    <name type="common">Malayan flying lemur</name>
    <name type="synonym">Cynocephalus variegatus</name>
    <dbReference type="NCBI Taxonomy" id="482537"/>
    <lineage>
        <taxon>Eukaryota</taxon>
        <taxon>Metazoa</taxon>
        <taxon>Chordata</taxon>
        <taxon>Craniata</taxon>
        <taxon>Vertebrata</taxon>
        <taxon>Euteleostomi</taxon>
        <taxon>Mammalia</taxon>
        <taxon>Eutheria</taxon>
        <taxon>Euarchontoglires</taxon>
        <taxon>Dermoptera</taxon>
        <taxon>Cynocephalidae</taxon>
        <taxon>Galeopterus</taxon>
    </lineage>
</organism>
<feature type="compositionally biased region" description="Polar residues" evidence="1">
    <location>
        <begin position="402"/>
        <end position="413"/>
    </location>
</feature>
<feature type="region of interest" description="Disordered" evidence="1">
    <location>
        <begin position="826"/>
        <end position="1148"/>
    </location>
</feature>
<feature type="compositionally biased region" description="Polar residues" evidence="1">
    <location>
        <begin position="919"/>
        <end position="929"/>
    </location>
</feature>
<feature type="region of interest" description="Disordered" evidence="1">
    <location>
        <begin position="397"/>
        <end position="541"/>
    </location>
</feature>
<dbReference type="InterPro" id="IPR029352">
    <property type="entry name" value="PCARE"/>
</dbReference>
<accession>A0ABM0Q8C9</accession>